<dbReference type="EMBL" id="AUSU01000645">
    <property type="protein sequence ID" value="EPS72901.1"/>
    <property type="molecule type" value="Genomic_DNA"/>
</dbReference>
<evidence type="ECO:0000313" key="11">
    <source>
        <dbReference type="EMBL" id="EPS72901.1"/>
    </source>
</evidence>
<dbReference type="OrthoDB" id="44015at2759"/>
<evidence type="ECO:0000256" key="2">
    <source>
        <dbReference type="ARBA" id="ARBA00004555"/>
    </source>
</evidence>
<comment type="subcellular location">
    <subcellularLocation>
        <location evidence="1">Cytoplasmic vesicle</location>
        <location evidence="1">Clathrin-coated vesicle</location>
    </subcellularLocation>
    <subcellularLocation>
        <location evidence="2">Golgi apparatus</location>
    </subcellularLocation>
    <subcellularLocation>
        <location evidence="3">Membrane</location>
        <location evidence="3">Clathrin-coated pit</location>
    </subcellularLocation>
</comment>
<gene>
    <name evidence="11" type="ORF">M569_01858</name>
</gene>
<feature type="domain" description="ENTH" evidence="10">
    <location>
        <begin position="22"/>
        <end position="159"/>
    </location>
</feature>
<keyword evidence="6" id="KW-0472">Membrane</keyword>
<evidence type="ECO:0000313" key="12">
    <source>
        <dbReference type="Proteomes" id="UP000015453"/>
    </source>
</evidence>
<dbReference type="SUPFAM" id="SSF89009">
    <property type="entry name" value="GAT-like domain"/>
    <property type="match status" value="1"/>
</dbReference>
<evidence type="ECO:0000256" key="9">
    <source>
        <dbReference type="SAM" id="MobiDB-lite"/>
    </source>
</evidence>
<dbReference type="GO" id="GO:0000149">
    <property type="term" value="F:SNARE binding"/>
    <property type="evidence" value="ECO:0007669"/>
    <property type="project" value="TreeGrafter"/>
</dbReference>
<dbReference type="GO" id="GO:0030136">
    <property type="term" value="C:clathrin-coated vesicle"/>
    <property type="evidence" value="ECO:0007669"/>
    <property type="project" value="UniProtKB-SubCell"/>
</dbReference>
<keyword evidence="8" id="KW-0968">Cytoplasmic vesicle</keyword>
<feature type="region of interest" description="Disordered" evidence="9">
    <location>
        <begin position="319"/>
        <end position="361"/>
    </location>
</feature>
<dbReference type="GO" id="GO:0005794">
    <property type="term" value="C:Golgi apparatus"/>
    <property type="evidence" value="ECO:0007669"/>
    <property type="project" value="UniProtKB-SubCell"/>
</dbReference>
<keyword evidence="5" id="KW-0333">Golgi apparatus</keyword>
<dbReference type="PANTHER" id="PTHR22951">
    <property type="entry name" value="CLATHRIN ASSEMBLY PROTEIN"/>
    <property type="match status" value="1"/>
</dbReference>
<dbReference type="SMART" id="SM00273">
    <property type="entry name" value="ENTH"/>
    <property type="match status" value="1"/>
</dbReference>
<dbReference type="CDD" id="cd16987">
    <property type="entry name" value="ANTH_N_AP180_plant"/>
    <property type="match status" value="1"/>
</dbReference>
<dbReference type="InterPro" id="IPR011417">
    <property type="entry name" value="ANTH_dom"/>
</dbReference>
<feature type="non-terminal residue" evidence="11">
    <location>
        <position position="361"/>
    </location>
</feature>
<dbReference type="GO" id="GO:0005905">
    <property type="term" value="C:clathrin-coated pit"/>
    <property type="evidence" value="ECO:0007669"/>
    <property type="project" value="UniProtKB-SubCell"/>
</dbReference>
<keyword evidence="4" id="KW-0254">Endocytosis</keyword>
<keyword evidence="7" id="KW-0168">Coated pit</keyword>
<evidence type="ECO:0000256" key="8">
    <source>
        <dbReference type="ARBA" id="ARBA00023329"/>
    </source>
</evidence>
<dbReference type="GO" id="GO:0048268">
    <property type="term" value="P:clathrin coat assembly"/>
    <property type="evidence" value="ECO:0007669"/>
    <property type="project" value="InterPro"/>
</dbReference>
<organism evidence="11 12">
    <name type="scientific">Genlisea aurea</name>
    <dbReference type="NCBI Taxonomy" id="192259"/>
    <lineage>
        <taxon>Eukaryota</taxon>
        <taxon>Viridiplantae</taxon>
        <taxon>Streptophyta</taxon>
        <taxon>Embryophyta</taxon>
        <taxon>Tracheophyta</taxon>
        <taxon>Spermatophyta</taxon>
        <taxon>Magnoliopsida</taxon>
        <taxon>eudicotyledons</taxon>
        <taxon>Gunneridae</taxon>
        <taxon>Pentapetalae</taxon>
        <taxon>asterids</taxon>
        <taxon>lamiids</taxon>
        <taxon>Lamiales</taxon>
        <taxon>Lentibulariaceae</taxon>
        <taxon>Genlisea</taxon>
    </lineage>
</organism>
<dbReference type="PROSITE" id="PS50942">
    <property type="entry name" value="ENTH"/>
    <property type="match status" value="1"/>
</dbReference>
<dbReference type="FunFam" id="1.20.58.150:FF:000005">
    <property type="entry name" value="putative clathrin assembly protein At2g25430"/>
    <property type="match status" value="1"/>
</dbReference>
<dbReference type="PANTHER" id="PTHR22951:SF12">
    <property type="entry name" value="OS05G0426100 PROTEIN"/>
    <property type="match status" value="1"/>
</dbReference>
<dbReference type="Gene3D" id="1.20.58.150">
    <property type="entry name" value="ANTH domain"/>
    <property type="match status" value="1"/>
</dbReference>
<keyword evidence="12" id="KW-1185">Reference proteome</keyword>
<dbReference type="InterPro" id="IPR045192">
    <property type="entry name" value="AP180-like"/>
</dbReference>
<dbReference type="GO" id="GO:0072583">
    <property type="term" value="P:clathrin-dependent endocytosis"/>
    <property type="evidence" value="ECO:0007669"/>
    <property type="project" value="InterPro"/>
</dbReference>
<evidence type="ECO:0000256" key="4">
    <source>
        <dbReference type="ARBA" id="ARBA00022583"/>
    </source>
</evidence>
<dbReference type="InterPro" id="IPR008942">
    <property type="entry name" value="ENTH_VHS"/>
</dbReference>
<dbReference type="Pfam" id="PF07651">
    <property type="entry name" value="ANTH"/>
    <property type="match status" value="1"/>
</dbReference>
<evidence type="ECO:0000256" key="3">
    <source>
        <dbReference type="ARBA" id="ARBA00004600"/>
    </source>
</evidence>
<dbReference type="Gene3D" id="1.25.40.90">
    <property type="match status" value="1"/>
</dbReference>
<dbReference type="GO" id="GO:0006900">
    <property type="term" value="P:vesicle budding from membrane"/>
    <property type="evidence" value="ECO:0007669"/>
    <property type="project" value="TreeGrafter"/>
</dbReference>
<sequence>MAPKKLRQAIGAVKDHARIGLAKIGSLSDLEIAVVKATRHRATPPNENHAREILSLTSRSRALVNSAVRMIANRLNGTENWVVALKSLMLVQQLLAEGGYAYAEEIFFETRKRTCFLNVSGFRDSSFRRHAWDFSAFVRTYAMYLDEDVEFRMQGRKRTRHWDEEEDEEDEKGSRIWTRTTPVREISNELVFFMAHHVKQLIQKFLACKPTGAAKHDEIVGAALYRIVIESIRLHDGMNEIIEVLTERFMELEVPDMARVYEIFCSVSVLYDELDAFYEWCKNAAIGSTSEYPEVEKIPHKKLGMMEDIMSQKSAISRVRNRKAKQNHETEECMLSIEASRSSKQESKDEQSERAEEQQEK</sequence>
<accession>S8D685</accession>
<feature type="compositionally biased region" description="Basic and acidic residues" evidence="9">
    <location>
        <begin position="341"/>
        <end position="361"/>
    </location>
</feature>
<dbReference type="InterPro" id="IPR013809">
    <property type="entry name" value="ENTH"/>
</dbReference>
<dbReference type="GO" id="GO:0032050">
    <property type="term" value="F:clathrin heavy chain binding"/>
    <property type="evidence" value="ECO:0007669"/>
    <property type="project" value="TreeGrafter"/>
</dbReference>
<dbReference type="InterPro" id="IPR014712">
    <property type="entry name" value="ANTH_dom_sf"/>
</dbReference>
<dbReference type="InterPro" id="IPR048050">
    <property type="entry name" value="ANTH_N_plant"/>
</dbReference>
<dbReference type="GO" id="GO:0005546">
    <property type="term" value="F:phosphatidylinositol-4,5-bisphosphate binding"/>
    <property type="evidence" value="ECO:0007669"/>
    <property type="project" value="TreeGrafter"/>
</dbReference>
<name>S8D685_9LAMI</name>
<proteinExistence type="predicted"/>
<comment type="caution">
    <text evidence="11">The sequence shown here is derived from an EMBL/GenBank/DDBJ whole genome shotgun (WGS) entry which is preliminary data.</text>
</comment>
<evidence type="ECO:0000256" key="7">
    <source>
        <dbReference type="ARBA" id="ARBA00023176"/>
    </source>
</evidence>
<dbReference type="SUPFAM" id="SSF48464">
    <property type="entry name" value="ENTH/VHS domain"/>
    <property type="match status" value="1"/>
</dbReference>
<dbReference type="Proteomes" id="UP000015453">
    <property type="component" value="Unassembled WGS sequence"/>
</dbReference>
<evidence type="ECO:0000256" key="1">
    <source>
        <dbReference type="ARBA" id="ARBA00004132"/>
    </source>
</evidence>
<protein>
    <recommendedName>
        <fullName evidence="10">ENTH domain-containing protein</fullName>
    </recommendedName>
</protein>
<reference evidence="11 12" key="1">
    <citation type="journal article" date="2013" name="BMC Genomics">
        <title>The miniature genome of a carnivorous plant Genlisea aurea contains a low number of genes and short non-coding sequences.</title>
        <authorList>
            <person name="Leushkin E.V."/>
            <person name="Sutormin R.A."/>
            <person name="Nabieva E.R."/>
            <person name="Penin A.A."/>
            <person name="Kondrashov A.S."/>
            <person name="Logacheva M.D."/>
        </authorList>
    </citation>
    <scope>NUCLEOTIDE SEQUENCE [LARGE SCALE GENOMIC DNA]</scope>
</reference>
<evidence type="ECO:0000259" key="10">
    <source>
        <dbReference type="PROSITE" id="PS50942"/>
    </source>
</evidence>
<dbReference type="AlphaFoldDB" id="S8D685"/>
<dbReference type="GO" id="GO:0005545">
    <property type="term" value="F:1-phosphatidylinositol binding"/>
    <property type="evidence" value="ECO:0007669"/>
    <property type="project" value="InterPro"/>
</dbReference>
<evidence type="ECO:0000256" key="5">
    <source>
        <dbReference type="ARBA" id="ARBA00023034"/>
    </source>
</evidence>
<evidence type="ECO:0000256" key="6">
    <source>
        <dbReference type="ARBA" id="ARBA00023136"/>
    </source>
</evidence>